<accession>Q3ABG3</accession>
<protein>
    <submittedName>
        <fullName evidence="1">Conserved domain protein</fullName>
    </submittedName>
</protein>
<gene>
    <name evidence="1" type="ordered locus">CHY_1701</name>
</gene>
<sequence>MKWTKVPPSANSKYFKAYEKLVDLYFEYNSKNIMFFRTLIVNKNDYDFTHEKFYKGDYEEGFYNLYCQLILNWLQKSNEYHIRIAHRPIKKASRDDCEEFRLNWLKEKLNNKFESTINKYSWFFGYQKVKPPVITIESREARERRLIQIADILMGAVGFYWNKEHLKSNVRNGKLTLAKYIASKLGRNDLLFTTKWNDKRFNIFLFDTSKTKLKK</sequence>
<evidence type="ECO:0000313" key="1">
    <source>
        <dbReference type="EMBL" id="ABB14583.1"/>
    </source>
</evidence>
<dbReference type="HOGENOM" id="CLU_096362_0_0_9"/>
<dbReference type="Proteomes" id="UP000002706">
    <property type="component" value="Chromosome"/>
</dbReference>
<evidence type="ECO:0000313" key="2">
    <source>
        <dbReference type="Proteomes" id="UP000002706"/>
    </source>
</evidence>
<dbReference type="InParanoid" id="Q3ABG3"/>
<dbReference type="KEGG" id="chy:CHY_1701"/>
<dbReference type="EMBL" id="CP000141">
    <property type="protein sequence ID" value="ABB14583.1"/>
    <property type="molecule type" value="Genomic_DNA"/>
</dbReference>
<dbReference type="AlphaFoldDB" id="Q3ABG3"/>
<reference evidence="1 2" key="1">
    <citation type="journal article" date="2005" name="PLoS Genet.">
        <title>Life in hot carbon monoxide: the complete genome sequence of Carboxydothermus hydrogenoformans Z-2901.</title>
        <authorList>
            <person name="Wu M."/>
            <person name="Ren Q."/>
            <person name="Durkin A.S."/>
            <person name="Daugherty S.C."/>
            <person name="Brinkac L.M."/>
            <person name="Dodson R.J."/>
            <person name="Madupu R."/>
            <person name="Sullivan S.A."/>
            <person name="Kolonay J.F."/>
            <person name="Haft D.H."/>
            <person name="Nelson W.C."/>
            <person name="Tallon L.J."/>
            <person name="Jones K.M."/>
            <person name="Ulrich L.E."/>
            <person name="Gonzalez J.M."/>
            <person name="Zhulin I.B."/>
            <person name="Robb F.T."/>
            <person name="Eisen J.A."/>
        </authorList>
    </citation>
    <scope>NUCLEOTIDE SEQUENCE [LARGE SCALE GENOMIC DNA]</scope>
    <source>
        <strain evidence="2">ATCC BAA-161 / DSM 6008 / Z-2901</strain>
    </source>
</reference>
<dbReference type="STRING" id="246194.CHY_1701"/>
<keyword evidence="2" id="KW-1185">Reference proteome</keyword>
<proteinExistence type="predicted"/>
<organism evidence="1 2">
    <name type="scientific">Carboxydothermus hydrogenoformans (strain ATCC BAA-161 / DSM 6008 / Z-2901)</name>
    <dbReference type="NCBI Taxonomy" id="246194"/>
    <lineage>
        <taxon>Bacteria</taxon>
        <taxon>Bacillati</taxon>
        <taxon>Bacillota</taxon>
        <taxon>Clostridia</taxon>
        <taxon>Thermoanaerobacterales</taxon>
        <taxon>Thermoanaerobacteraceae</taxon>
        <taxon>Carboxydothermus</taxon>
    </lineage>
</organism>
<name>Q3ABG3_CARHZ</name>
<dbReference type="eggNOG" id="ENOG503357Y">
    <property type="taxonomic scope" value="Bacteria"/>
</dbReference>